<keyword evidence="6 8" id="KW-1133">Transmembrane helix</keyword>
<dbReference type="GO" id="GO:0016020">
    <property type="term" value="C:membrane"/>
    <property type="evidence" value="ECO:0007669"/>
    <property type="project" value="UniProtKB-SubCell"/>
</dbReference>
<organism evidence="10 11">
    <name type="scientific">Ambispora leptoticha</name>
    <dbReference type="NCBI Taxonomy" id="144679"/>
    <lineage>
        <taxon>Eukaryota</taxon>
        <taxon>Fungi</taxon>
        <taxon>Fungi incertae sedis</taxon>
        <taxon>Mucoromycota</taxon>
        <taxon>Glomeromycotina</taxon>
        <taxon>Glomeromycetes</taxon>
        <taxon>Archaeosporales</taxon>
        <taxon>Ambisporaceae</taxon>
        <taxon>Ambispora</taxon>
    </lineage>
</organism>
<accession>A0A9N9AU45</accession>
<sequence length="430" mass="49539">MIVVLALPILSNGLQFTCIQCIVSIISAMFILKLSMWAKKIYAIRINEKNSNKKENQIDSFFSTLSHIRNSIVLPRDHTRYHQITSSGQITPPITYDSHDNTQLLLPTKTYLAKFIVKRLHIFFGKWLLYVSLATIVENFQPKTYEKFYIYRVLGLFRNVIFGDNKGDSSITSHELLWHYLCSGVLYLSMNFTYEAILLNSALILYALLPADQKDSTTSTTIINKNTPTIDNIASKLLHLSPKRQIAIRGWCTHMVFYSPTLFNNPGFSSSPRDLWSNRWHQGFSEQFKQLAFYPTHNLVIKFGGNKKLACAMGAVSCFLLSGLMHEYILYAFIGAENNTAGHQFLFFVVHAVMFVVWEGVENTMRSHGGNKEKKEICHDVANREKKSGWIKIIIWNIILISTLPLFIEPYRRRTHCMMHFYCTANYVRS</sequence>
<comment type="caution">
    <text evidence="10">The sequence shown here is derived from an EMBL/GenBank/DDBJ whole genome shotgun (WGS) entry which is preliminary data.</text>
</comment>
<feature type="domain" description="Wax synthase" evidence="9">
    <location>
        <begin position="260"/>
        <end position="349"/>
    </location>
</feature>
<evidence type="ECO:0000256" key="2">
    <source>
        <dbReference type="ARBA" id="ARBA00005179"/>
    </source>
</evidence>
<dbReference type="EMBL" id="CAJVPS010001566">
    <property type="protein sequence ID" value="CAG8543367.1"/>
    <property type="molecule type" value="Genomic_DNA"/>
</dbReference>
<evidence type="ECO:0000256" key="6">
    <source>
        <dbReference type="ARBA" id="ARBA00022989"/>
    </source>
</evidence>
<comment type="similarity">
    <text evidence="3">Belongs to the wax synthase family.</text>
</comment>
<evidence type="ECO:0000256" key="4">
    <source>
        <dbReference type="ARBA" id="ARBA00022679"/>
    </source>
</evidence>
<evidence type="ECO:0000313" key="11">
    <source>
        <dbReference type="Proteomes" id="UP000789508"/>
    </source>
</evidence>
<evidence type="ECO:0000256" key="1">
    <source>
        <dbReference type="ARBA" id="ARBA00004141"/>
    </source>
</evidence>
<name>A0A9N9AU45_9GLOM</name>
<keyword evidence="7 8" id="KW-0472">Membrane</keyword>
<dbReference type="InterPro" id="IPR044851">
    <property type="entry name" value="Wax_synthase"/>
</dbReference>
<feature type="transmembrane region" description="Helical" evidence="8">
    <location>
        <begin position="340"/>
        <end position="358"/>
    </location>
</feature>
<evidence type="ECO:0000259" key="9">
    <source>
        <dbReference type="Pfam" id="PF13813"/>
    </source>
</evidence>
<feature type="transmembrane region" description="Helical" evidence="8">
    <location>
        <begin position="120"/>
        <end position="137"/>
    </location>
</feature>
<feature type="transmembrane region" description="Helical" evidence="8">
    <location>
        <begin position="309"/>
        <end position="334"/>
    </location>
</feature>
<dbReference type="PANTHER" id="PTHR31595">
    <property type="entry name" value="LONG-CHAIN-ALCOHOL O-FATTY-ACYLTRANSFERASE 3-RELATED"/>
    <property type="match status" value="1"/>
</dbReference>
<dbReference type="Pfam" id="PF13813">
    <property type="entry name" value="MBOAT_2"/>
    <property type="match status" value="1"/>
</dbReference>
<dbReference type="PANTHER" id="PTHR31595:SF57">
    <property type="entry name" value="OS04G0481900 PROTEIN"/>
    <property type="match status" value="1"/>
</dbReference>
<keyword evidence="11" id="KW-1185">Reference proteome</keyword>
<evidence type="ECO:0000256" key="8">
    <source>
        <dbReference type="SAM" id="Phobius"/>
    </source>
</evidence>
<proteinExistence type="inferred from homology"/>
<feature type="transmembrane region" description="Helical" evidence="8">
    <location>
        <begin position="185"/>
        <end position="209"/>
    </location>
</feature>
<dbReference type="GO" id="GO:0006629">
    <property type="term" value="P:lipid metabolic process"/>
    <property type="evidence" value="ECO:0007669"/>
    <property type="project" value="InterPro"/>
</dbReference>
<feature type="transmembrane region" description="Helical" evidence="8">
    <location>
        <begin position="12"/>
        <end position="32"/>
    </location>
</feature>
<comment type="subcellular location">
    <subcellularLocation>
        <location evidence="1">Membrane</location>
        <topology evidence="1">Multi-pass membrane protein</topology>
    </subcellularLocation>
</comment>
<dbReference type="InterPro" id="IPR032805">
    <property type="entry name" value="Wax_synthase_dom"/>
</dbReference>
<dbReference type="OrthoDB" id="1077582at2759"/>
<dbReference type="AlphaFoldDB" id="A0A9N9AU45"/>
<evidence type="ECO:0000256" key="3">
    <source>
        <dbReference type="ARBA" id="ARBA00007282"/>
    </source>
</evidence>
<dbReference type="GO" id="GO:0008374">
    <property type="term" value="F:O-acyltransferase activity"/>
    <property type="evidence" value="ECO:0007669"/>
    <property type="project" value="InterPro"/>
</dbReference>
<gene>
    <name evidence="10" type="ORF">ALEPTO_LOCUS5520</name>
</gene>
<evidence type="ECO:0000313" key="10">
    <source>
        <dbReference type="EMBL" id="CAG8543367.1"/>
    </source>
</evidence>
<feature type="transmembrane region" description="Helical" evidence="8">
    <location>
        <begin position="389"/>
        <end position="408"/>
    </location>
</feature>
<keyword evidence="4" id="KW-0808">Transferase</keyword>
<keyword evidence="5 8" id="KW-0812">Transmembrane</keyword>
<protein>
    <submittedName>
        <fullName evidence="10">3971_t:CDS:1</fullName>
    </submittedName>
</protein>
<comment type="pathway">
    <text evidence="2">Secondary metabolite biosynthesis.</text>
</comment>
<reference evidence="10" key="1">
    <citation type="submission" date="2021-06" db="EMBL/GenBank/DDBJ databases">
        <authorList>
            <person name="Kallberg Y."/>
            <person name="Tangrot J."/>
            <person name="Rosling A."/>
        </authorList>
    </citation>
    <scope>NUCLEOTIDE SEQUENCE</scope>
    <source>
        <strain evidence="10">FL130A</strain>
    </source>
</reference>
<evidence type="ECO:0000256" key="7">
    <source>
        <dbReference type="ARBA" id="ARBA00023136"/>
    </source>
</evidence>
<dbReference type="Proteomes" id="UP000789508">
    <property type="component" value="Unassembled WGS sequence"/>
</dbReference>
<evidence type="ECO:0000256" key="5">
    <source>
        <dbReference type="ARBA" id="ARBA00022692"/>
    </source>
</evidence>